<feature type="transmembrane region" description="Helical" evidence="6">
    <location>
        <begin position="148"/>
        <end position="169"/>
    </location>
</feature>
<comment type="subcellular location">
    <subcellularLocation>
        <location evidence="1">Cell membrane</location>
        <topology evidence="1">Multi-pass membrane protein</topology>
    </subcellularLocation>
</comment>
<evidence type="ECO:0000256" key="4">
    <source>
        <dbReference type="ARBA" id="ARBA00022989"/>
    </source>
</evidence>
<name>A0AA42CJP5_9HYPH</name>
<evidence type="ECO:0000256" key="5">
    <source>
        <dbReference type="ARBA" id="ARBA00023136"/>
    </source>
</evidence>
<organism evidence="7 8">
    <name type="scientific">Lichenifustis flavocetrariae</name>
    <dbReference type="NCBI Taxonomy" id="2949735"/>
    <lineage>
        <taxon>Bacteria</taxon>
        <taxon>Pseudomonadati</taxon>
        <taxon>Pseudomonadota</taxon>
        <taxon>Alphaproteobacteria</taxon>
        <taxon>Hyphomicrobiales</taxon>
        <taxon>Lichenihabitantaceae</taxon>
        <taxon>Lichenifustis</taxon>
    </lineage>
</organism>
<dbReference type="EMBL" id="JAMOIM010000005">
    <property type="protein sequence ID" value="MCW6508311.1"/>
    <property type="molecule type" value="Genomic_DNA"/>
</dbReference>
<dbReference type="RefSeq" id="WP_282584678.1">
    <property type="nucleotide sequence ID" value="NZ_JAMOIM010000005.1"/>
</dbReference>
<dbReference type="AlphaFoldDB" id="A0AA42CJP5"/>
<proteinExistence type="predicted"/>
<feature type="transmembrane region" description="Helical" evidence="6">
    <location>
        <begin position="71"/>
        <end position="91"/>
    </location>
</feature>
<keyword evidence="3 6" id="KW-0812">Transmembrane</keyword>
<evidence type="ECO:0000256" key="2">
    <source>
        <dbReference type="ARBA" id="ARBA00022475"/>
    </source>
</evidence>
<evidence type="ECO:0000256" key="3">
    <source>
        <dbReference type="ARBA" id="ARBA00022692"/>
    </source>
</evidence>
<feature type="transmembrane region" description="Helical" evidence="6">
    <location>
        <begin position="181"/>
        <end position="200"/>
    </location>
</feature>
<protein>
    <submittedName>
        <fullName evidence="7">LysE family transporter</fullName>
    </submittedName>
</protein>
<keyword evidence="2" id="KW-1003">Cell membrane</keyword>
<dbReference type="Proteomes" id="UP001165667">
    <property type="component" value="Unassembled WGS sequence"/>
</dbReference>
<comment type="caution">
    <text evidence="7">The sequence shown here is derived from an EMBL/GenBank/DDBJ whole genome shotgun (WGS) entry which is preliminary data.</text>
</comment>
<keyword evidence="4 6" id="KW-1133">Transmembrane helix</keyword>
<keyword evidence="5 6" id="KW-0472">Membrane</keyword>
<evidence type="ECO:0000256" key="6">
    <source>
        <dbReference type="SAM" id="Phobius"/>
    </source>
</evidence>
<feature type="transmembrane region" description="Helical" evidence="6">
    <location>
        <begin position="121"/>
        <end position="143"/>
    </location>
</feature>
<evidence type="ECO:0000313" key="8">
    <source>
        <dbReference type="Proteomes" id="UP001165667"/>
    </source>
</evidence>
<sequence length="210" mass="21910">MTIALFLATALAGFAYVVSPGPAFLAVFSLAAARGRPAAARFLTGHLAGDVLWSALAIAALVGANRLGATLFDALGLVCGLYLIYLGFRALTTRATAEPEPIGAQRPGLTGIAFGLTNPKAYPVATAMFAAIALPYAGALSWIDGPKLLLAAFVGFVPGYALIVFAAGLPLVRRFFARHGVVVTRVVGAIFMLFGGRILWDSGRNLAFRR</sequence>
<evidence type="ECO:0000256" key="1">
    <source>
        <dbReference type="ARBA" id="ARBA00004651"/>
    </source>
</evidence>
<keyword evidence="8" id="KW-1185">Reference proteome</keyword>
<gene>
    <name evidence="7" type="ORF">M8523_09780</name>
</gene>
<dbReference type="Pfam" id="PF01810">
    <property type="entry name" value="LysE"/>
    <property type="match status" value="1"/>
</dbReference>
<dbReference type="PANTHER" id="PTHR30086:SF20">
    <property type="entry name" value="ARGININE EXPORTER PROTEIN ARGO-RELATED"/>
    <property type="match status" value="1"/>
</dbReference>
<dbReference type="GO" id="GO:0015171">
    <property type="term" value="F:amino acid transmembrane transporter activity"/>
    <property type="evidence" value="ECO:0007669"/>
    <property type="project" value="TreeGrafter"/>
</dbReference>
<feature type="transmembrane region" description="Helical" evidence="6">
    <location>
        <begin position="43"/>
        <end position="64"/>
    </location>
</feature>
<evidence type="ECO:0000313" key="7">
    <source>
        <dbReference type="EMBL" id="MCW6508311.1"/>
    </source>
</evidence>
<dbReference type="InterPro" id="IPR001123">
    <property type="entry name" value="LeuE-type"/>
</dbReference>
<dbReference type="GO" id="GO:0005886">
    <property type="term" value="C:plasma membrane"/>
    <property type="evidence" value="ECO:0007669"/>
    <property type="project" value="UniProtKB-SubCell"/>
</dbReference>
<dbReference type="PANTHER" id="PTHR30086">
    <property type="entry name" value="ARGININE EXPORTER PROTEIN ARGO"/>
    <property type="match status" value="1"/>
</dbReference>
<reference evidence="7" key="1">
    <citation type="submission" date="2022-05" db="EMBL/GenBank/DDBJ databases">
        <authorList>
            <person name="Pankratov T."/>
        </authorList>
    </citation>
    <scope>NUCLEOTIDE SEQUENCE</scope>
    <source>
        <strain evidence="7">BP6-180914</strain>
    </source>
</reference>
<accession>A0AA42CJP5</accession>